<sequence length="126" mass="14364">MEKDDEKFFDGDQVATVSSNTGLVKYGVFSQPFRKTSYMNRNKIRVFCYPNGAEENIPDDKVVLMERTFTPGDVVRKVSEGKSSQLGYCENIDIHATVKILNTNKIIENINSRDLPDINVCPYLMF</sequence>
<reference evidence="1" key="2">
    <citation type="submission" date="2022-06" db="UniProtKB">
        <authorList>
            <consortium name="EnsemblMetazoa"/>
        </authorList>
    </citation>
    <scope>IDENTIFICATION</scope>
</reference>
<accession>A0A8R2JLJ6</accession>
<evidence type="ECO:0000313" key="2">
    <source>
        <dbReference type="Proteomes" id="UP000007819"/>
    </source>
</evidence>
<dbReference type="RefSeq" id="XP_029341290.1">
    <property type="nucleotide sequence ID" value="XM_029485430.1"/>
</dbReference>
<dbReference type="EnsemblMetazoa" id="XM_029485430.1">
    <property type="protein sequence ID" value="XP_029341290.1"/>
    <property type="gene ID" value="LOC107883180"/>
</dbReference>
<name>A0A8R2JLJ6_ACYPI</name>
<dbReference type="Proteomes" id="UP000007819">
    <property type="component" value="Chromosome X"/>
</dbReference>
<dbReference type="GeneID" id="107883180"/>
<organism evidence="1 2">
    <name type="scientific">Acyrthosiphon pisum</name>
    <name type="common">Pea aphid</name>
    <dbReference type="NCBI Taxonomy" id="7029"/>
    <lineage>
        <taxon>Eukaryota</taxon>
        <taxon>Metazoa</taxon>
        <taxon>Ecdysozoa</taxon>
        <taxon>Arthropoda</taxon>
        <taxon>Hexapoda</taxon>
        <taxon>Insecta</taxon>
        <taxon>Pterygota</taxon>
        <taxon>Neoptera</taxon>
        <taxon>Paraneoptera</taxon>
        <taxon>Hemiptera</taxon>
        <taxon>Sternorrhyncha</taxon>
        <taxon>Aphidomorpha</taxon>
        <taxon>Aphidoidea</taxon>
        <taxon>Aphididae</taxon>
        <taxon>Macrosiphini</taxon>
        <taxon>Acyrthosiphon</taxon>
    </lineage>
</organism>
<evidence type="ECO:0000313" key="1">
    <source>
        <dbReference type="EnsemblMetazoa" id="XP_029341290.1"/>
    </source>
</evidence>
<proteinExistence type="predicted"/>
<dbReference type="AlphaFoldDB" id="A0A8R2JLJ6"/>
<dbReference type="KEGG" id="api:107883180"/>
<protein>
    <submittedName>
        <fullName evidence="1">Uncharacterized protein</fullName>
    </submittedName>
</protein>
<reference evidence="2" key="1">
    <citation type="submission" date="2010-06" db="EMBL/GenBank/DDBJ databases">
        <authorList>
            <person name="Jiang H."/>
            <person name="Abraham K."/>
            <person name="Ali S."/>
            <person name="Alsbrooks S.L."/>
            <person name="Anim B.N."/>
            <person name="Anosike U.S."/>
            <person name="Attaway T."/>
            <person name="Bandaranaike D.P."/>
            <person name="Battles P.K."/>
            <person name="Bell S.N."/>
            <person name="Bell A.V."/>
            <person name="Beltran B."/>
            <person name="Bickham C."/>
            <person name="Bustamante Y."/>
            <person name="Caleb T."/>
            <person name="Canada A."/>
            <person name="Cardenas V."/>
            <person name="Carter K."/>
            <person name="Chacko J."/>
            <person name="Chandrabose M.N."/>
            <person name="Chavez D."/>
            <person name="Chavez A."/>
            <person name="Chen L."/>
            <person name="Chu H.-S."/>
            <person name="Claassen K.J."/>
            <person name="Cockrell R."/>
            <person name="Collins M."/>
            <person name="Cooper J.A."/>
            <person name="Cree A."/>
            <person name="Curry S.M."/>
            <person name="Da Y."/>
            <person name="Dao M.D."/>
            <person name="Das B."/>
            <person name="Davila M.-L."/>
            <person name="Davy-Carroll L."/>
            <person name="Denson S."/>
            <person name="Dinh H."/>
            <person name="Ebong V.E."/>
            <person name="Edwards J.R."/>
            <person name="Egan A."/>
            <person name="El-Daye J."/>
            <person name="Escobedo L."/>
            <person name="Fernandez S."/>
            <person name="Fernando P.R."/>
            <person name="Flagg N."/>
            <person name="Forbes L.D."/>
            <person name="Fowler R.G."/>
            <person name="Fu Q."/>
            <person name="Gabisi R.A."/>
            <person name="Ganer J."/>
            <person name="Garbino Pronczuk A."/>
            <person name="Garcia R.M."/>
            <person name="Garner T."/>
            <person name="Garrett T.E."/>
            <person name="Gonzalez D.A."/>
            <person name="Hamid H."/>
            <person name="Hawkins E.S."/>
            <person name="Hirani K."/>
            <person name="Hogues M.E."/>
            <person name="Hollins B."/>
            <person name="Hsiao C.-H."/>
            <person name="Jabil R."/>
            <person name="James M.L."/>
            <person name="Jhangiani S.N."/>
            <person name="Johnson B."/>
            <person name="Johnson Q."/>
            <person name="Joshi V."/>
            <person name="Kalu J.B."/>
            <person name="Kam C."/>
            <person name="Kashfia A."/>
            <person name="Keebler J."/>
            <person name="Kisamo H."/>
            <person name="Kovar C.L."/>
            <person name="Lago L.A."/>
            <person name="Lai C.-Y."/>
            <person name="Laidlaw J."/>
            <person name="Lara F."/>
            <person name="Le T.-K."/>
            <person name="Lee S.L."/>
            <person name="Legall F.H."/>
            <person name="Lemon S.J."/>
            <person name="Lewis L.R."/>
            <person name="Li B."/>
            <person name="Liu Y."/>
            <person name="Liu Y.-S."/>
            <person name="Lopez J."/>
            <person name="Lozado R.J."/>
            <person name="Lu J."/>
            <person name="Madu R.C."/>
            <person name="Maheshwari M."/>
            <person name="Maheshwari R."/>
            <person name="Malloy K."/>
            <person name="Martinez E."/>
            <person name="Mathew T."/>
            <person name="Mercado I.C."/>
            <person name="Mercado C."/>
            <person name="Meyer B."/>
            <person name="Montgomery K."/>
            <person name="Morgan M.B."/>
            <person name="Munidasa M."/>
            <person name="Nazareth L.V."/>
            <person name="Nelson J."/>
            <person name="Ng B.M."/>
            <person name="Nguyen N.B."/>
            <person name="Nguyen P.Q."/>
            <person name="Nguyen T."/>
            <person name="Obregon M."/>
            <person name="Okwuonu G.O."/>
            <person name="Onwere C.G."/>
            <person name="Orozco G."/>
            <person name="Parra A."/>
            <person name="Patel S."/>
            <person name="Patil S."/>
            <person name="Perez A."/>
            <person name="Perez Y."/>
            <person name="Pham C."/>
            <person name="Primus E.L."/>
            <person name="Pu L.-L."/>
            <person name="Puazo M."/>
            <person name="Qin X."/>
            <person name="Quiroz J.B."/>
            <person name="Reese J."/>
            <person name="Richards S."/>
            <person name="Rives C.M."/>
            <person name="Robberts R."/>
            <person name="Ruiz S.J."/>
            <person name="Ruiz M.J."/>
            <person name="Santibanez J."/>
            <person name="Schneider B.W."/>
            <person name="Sisson I."/>
            <person name="Smith M."/>
            <person name="Sodergren E."/>
            <person name="Song X.-Z."/>
            <person name="Song B.B."/>
            <person name="Summersgill H."/>
            <person name="Thelus R."/>
            <person name="Thornton R.D."/>
            <person name="Trejos Z.Y."/>
            <person name="Usmani K."/>
            <person name="Vattathil S."/>
            <person name="Villasana D."/>
            <person name="Walker D.L."/>
            <person name="Wang S."/>
            <person name="Wang K."/>
            <person name="White C.S."/>
            <person name="Williams A.C."/>
            <person name="Williamson J."/>
            <person name="Wilson K."/>
            <person name="Woghiren I.O."/>
            <person name="Woodworth J.R."/>
            <person name="Worley K.C."/>
            <person name="Wright R.A."/>
            <person name="Wu W."/>
            <person name="Young L."/>
            <person name="Zhang L."/>
            <person name="Zhang J."/>
            <person name="Zhu Y."/>
            <person name="Muzny D.M."/>
            <person name="Weinstock G."/>
            <person name="Gibbs R.A."/>
        </authorList>
    </citation>
    <scope>NUCLEOTIDE SEQUENCE [LARGE SCALE GENOMIC DNA]</scope>
    <source>
        <strain evidence="2">LSR1</strain>
    </source>
</reference>
<keyword evidence="2" id="KW-1185">Reference proteome</keyword>
<dbReference type="OrthoDB" id="47801at2759"/>